<proteinExistence type="predicted"/>
<name>A0A1B0BXG3_9MUSC</name>
<evidence type="ECO:0000313" key="1">
    <source>
        <dbReference type="EnsemblMetazoa" id="GPPI043452-PA"/>
    </source>
</evidence>
<dbReference type="VEuPathDB" id="VectorBase:GPPI043452"/>
<sequence>MDVVNTSPTVLLTESEKQNLLKLLIILKTISRMTASSKDLQVGETNAIYYNENISDILSDSCIHSHLCQISYGLFGFVATFCMLFGRLLPILHDIDFCDEKLLIVKPLQPTLHVRLMPFTLAEIVQLLKTLKEVSLGLVELALQEMRSTLN</sequence>
<accession>A0A1B0BXG3</accession>
<keyword evidence="2" id="KW-1185">Reference proteome</keyword>
<reference evidence="2" key="1">
    <citation type="submission" date="2015-01" db="EMBL/GenBank/DDBJ databases">
        <authorList>
            <person name="Aksoy S."/>
            <person name="Warren W."/>
            <person name="Wilson R.K."/>
        </authorList>
    </citation>
    <scope>NUCLEOTIDE SEQUENCE [LARGE SCALE GENOMIC DNA]</scope>
    <source>
        <strain evidence="2">IAEA</strain>
    </source>
</reference>
<organism evidence="1 2">
    <name type="scientific">Glossina palpalis gambiensis</name>
    <dbReference type="NCBI Taxonomy" id="67801"/>
    <lineage>
        <taxon>Eukaryota</taxon>
        <taxon>Metazoa</taxon>
        <taxon>Ecdysozoa</taxon>
        <taxon>Arthropoda</taxon>
        <taxon>Hexapoda</taxon>
        <taxon>Insecta</taxon>
        <taxon>Pterygota</taxon>
        <taxon>Neoptera</taxon>
        <taxon>Endopterygota</taxon>
        <taxon>Diptera</taxon>
        <taxon>Brachycera</taxon>
        <taxon>Muscomorpha</taxon>
        <taxon>Hippoboscoidea</taxon>
        <taxon>Glossinidae</taxon>
        <taxon>Glossina</taxon>
    </lineage>
</organism>
<protein>
    <submittedName>
        <fullName evidence="1">Uncharacterized protein</fullName>
    </submittedName>
</protein>
<dbReference type="EMBL" id="JXJN01022197">
    <property type="status" value="NOT_ANNOTATED_CDS"/>
    <property type="molecule type" value="Genomic_DNA"/>
</dbReference>
<dbReference type="STRING" id="67801.A0A1B0BXG3"/>
<dbReference type="EnsemblMetazoa" id="GPPI043452-RA">
    <property type="protein sequence ID" value="GPPI043452-PA"/>
    <property type="gene ID" value="GPPI043452"/>
</dbReference>
<reference evidence="1" key="2">
    <citation type="submission" date="2020-05" db="UniProtKB">
        <authorList>
            <consortium name="EnsemblMetazoa"/>
        </authorList>
    </citation>
    <scope>IDENTIFICATION</scope>
    <source>
        <strain evidence="1">IAEA</strain>
    </source>
</reference>
<dbReference type="AlphaFoldDB" id="A0A1B0BXG3"/>
<evidence type="ECO:0000313" key="2">
    <source>
        <dbReference type="Proteomes" id="UP000092460"/>
    </source>
</evidence>
<dbReference type="Proteomes" id="UP000092460">
    <property type="component" value="Unassembled WGS sequence"/>
</dbReference>